<dbReference type="PANTHER" id="PTHR10098">
    <property type="entry name" value="RAPSYN-RELATED"/>
    <property type="match status" value="1"/>
</dbReference>
<dbReference type="InterPro" id="IPR011990">
    <property type="entry name" value="TPR-like_helical_dom_sf"/>
</dbReference>
<evidence type="ECO:0000259" key="2">
    <source>
        <dbReference type="Pfam" id="PF12770"/>
    </source>
</evidence>
<evidence type="ECO:0000256" key="1">
    <source>
        <dbReference type="PROSITE-ProRule" id="PRU00339"/>
    </source>
</evidence>
<feature type="repeat" description="TPR" evidence="1">
    <location>
        <begin position="5"/>
        <end position="38"/>
    </location>
</feature>
<name>A0A6B3NGZ6_9CYAN</name>
<dbReference type="PANTHER" id="PTHR10098:SF108">
    <property type="entry name" value="TETRATRICOPEPTIDE REPEAT PROTEIN 28"/>
    <property type="match status" value="1"/>
</dbReference>
<accession>A0A6B3NGZ6</accession>
<dbReference type="AlphaFoldDB" id="A0A6B3NGZ6"/>
<comment type="caution">
    <text evidence="3">The sequence shown here is derived from an EMBL/GenBank/DDBJ whole genome shotgun (WGS) entry which is preliminary data.</text>
</comment>
<sequence>MPKQIQTWNHLALVYRDLGKWEAASVAIDRAIAILKNNPSSQLLLAQTLNNKGAIQLAKGQNQIALETWKQSEAAYTAAGDQIGTIGTQLNQAQALQTLGQYRRAKIVLEQINAQLQQFPDSPLKANGLHSLGIALLRVGDFQPAQIALLSSLKISQSLNDKAAISKTLMELGNVARVRQEFEKAQAFYQQAALLAFEPSLQLQVQLNQFSLLVDANEISKAISILPTIKSLLEEIPPSRITVYARVNLAENLIKIKRWEDGERGRGREGEMGRHGDAERVRFNDFQDIAQILVKAVSEARVLQDQRAEAYALGQLGHLYESYKQWQQSKKLTQQALLIAVESNAQDIAISWQWQLGRILAAQGLITEAINAYNQAFETLSQLRGDLVALNPEVGFAFRDKVEPIYRQLVQLLLKNEPSQANLRRAREVIEALQLAQLNNFFREICFDAQPQQIDQVDPKAAVFYSIILPDRLAVILSVPGKPLRYYDTILISDNSDHQENASVLLERTFDDLFATLNPFISNSEPLRPHQQLYDWLIRPVEQQLQNSGVKTLVFVLDGVLRGIPMAALHDRQHYLIEKYNLALTPGLQLLPPQLLKPEQLETLAGGLSEPRQGFSALPGVIEEVEQIAKLVPADVLLNQDFTRSRLEVKIDSTSFPVVHLATHGQFSSQAEKTFLLTWDGRINVKDLDQLLQVRERQNQRPIELLILSACQTAAGDKRAALGLAGVALRSGARSTMATLWSVQDDSTTKLMIELYKALKQPGVTKAEALRQAQLSLLKSPQYQHPAYWSAFVLVGNWL</sequence>
<dbReference type="PROSITE" id="PS50005">
    <property type="entry name" value="TPR"/>
    <property type="match status" value="1"/>
</dbReference>
<organism evidence="3">
    <name type="scientific">Symploca sp. SIO1C4</name>
    <dbReference type="NCBI Taxonomy" id="2607765"/>
    <lineage>
        <taxon>Bacteria</taxon>
        <taxon>Bacillati</taxon>
        <taxon>Cyanobacteriota</taxon>
        <taxon>Cyanophyceae</taxon>
        <taxon>Coleofasciculales</taxon>
        <taxon>Coleofasciculaceae</taxon>
        <taxon>Symploca</taxon>
    </lineage>
</organism>
<dbReference type="InterPro" id="IPR024983">
    <property type="entry name" value="CHAT_dom"/>
</dbReference>
<dbReference type="Pfam" id="PF12770">
    <property type="entry name" value="CHAT"/>
    <property type="match status" value="1"/>
</dbReference>
<protein>
    <submittedName>
        <fullName evidence="3">CHAT domain-containing protein</fullName>
    </submittedName>
</protein>
<evidence type="ECO:0000313" key="3">
    <source>
        <dbReference type="EMBL" id="NER28568.1"/>
    </source>
</evidence>
<dbReference type="InterPro" id="IPR019734">
    <property type="entry name" value="TPR_rpt"/>
</dbReference>
<gene>
    <name evidence="3" type="ORF">F6J89_13275</name>
</gene>
<dbReference type="Gene3D" id="1.25.40.10">
    <property type="entry name" value="Tetratricopeptide repeat domain"/>
    <property type="match status" value="3"/>
</dbReference>
<proteinExistence type="predicted"/>
<dbReference type="SMART" id="SM00028">
    <property type="entry name" value="TPR"/>
    <property type="match status" value="6"/>
</dbReference>
<dbReference type="EMBL" id="JAAHFQ010000231">
    <property type="protein sequence ID" value="NER28568.1"/>
    <property type="molecule type" value="Genomic_DNA"/>
</dbReference>
<reference evidence="3" key="1">
    <citation type="submission" date="2019-11" db="EMBL/GenBank/DDBJ databases">
        <title>Genomic insights into an expanded diversity of filamentous marine cyanobacteria reveals the extraordinary biosynthetic potential of Moorea and Okeania.</title>
        <authorList>
            <person name="Ferreira Leao T."/>
            <person name="Wang M."/>
            <person name="Moss N."/>
            <person name="Da Silva R."/>
            <person name="Sanders J."/>
            <person name="Nurk S."/>
            <person name="Gurevich A."/>
            <person name="Humphrey G."/>
            <person name="Reher R."/>
            <person name="Zhu Q."/>
            <person name="Belda-Ferre P."/>
            <person name="Glukhov E."/>
            <person name="Rex R."/>
            <person name="Dorrestein P.C."/>
            <person name="Knight R."/>
            <person name="Pevzner P."/>
            <person name="Gerwick W.H."/>
            <person name="Gerwick L."/>
        </authorList>
    </citation>
    <scope>NUCLEOTIDE SEQUENCE</scope>
    <source>
        <strain evidence="3">SIO1C4</strain>
    </source>
</reference>
<keyword evidence="1" id="KW-0802">TPR repeat</keyword>
<feature type="domain" description="CHAT" evidence="2">
    <location>
        <begin position="528"/>
        <end position="797"/>
    </location>
</feature>
<dbReference type="SUPFAM" id="SSF48452">
    <property type="entry name" value="TPR-like"/>
    <property type="match status" value="3"/>
</dbReference>